<name>A0A7C8NP67_ORBOL</name>
<proteinExistence type="predicted"/>
<dbReference type="AlphaFoldDB" id="A0A7C8NP67"/>
<dbReference type="EMBL" id="WIQW01000032">
    <property type="protein sequence ID" value="KAF3098195.1"/>
    <property type="molecule type" value="Genomic_DNA"/>
</dbReference>
<evidence type="ECO:0000313" key="2">
    <source>
        <dbReference type="Proteomes" id="UP000475325"/>
    </source>
</evidence>
<protein>
    <submittedName>
        <fullName evidence="1">Uncharacterized protein</fullName>
    </submittedName>
</protein>
<gene>
    <name evidence="1" type="ORF">TWF102_006183</name>
</gene>
<organism evidence="1 2">
    <name type="scientific">Orbilia oligospora</name>
    <name type="common">Nematode-trapping fungus</name>
    <name type="synonym">Arthrobotrys oligospora</name>
    <dbReference type="NCBI Taxonomy" id="2813651"/>
    <lineage>
        <taxon>Eukaryota</taxon>
        <taxon>Fungi</taxon>
        <taxon>Dikarya</taxon>
        <taxon>Ascomycota</taxon>
        <taxon>Pezizomycotina</taxon>
        <taxon>Orbiliomycetes</taxon>
        <taxon>Orbiliales</taxon>
        <taxon>Orbiliaceae</taxon>
        <taxon>Orbilia</taxon>
    </lineage>
</organism>
<reference evidence="1 2" key="1">
    <citation type="submission" date="2019-06" db="EMBL/GenBank/DDBJ databases">
        <authorList>
            <person name="Palmer J.M."/>
        </authorList>
    </citation>
    <scope>NUCLEOTIDE SEQUENCE [LARGE SCALE GENOMIC DNA]</scope>
    <source>
        <strain evidence="1 2">TWF102</strain>
    </source>
</reference>
<dbReference type="Proteomes" id="UP000475325">
    <property type="component" value="Unassembled WGS sequence"/>
</dbReference>
<evidence type="ECO:0000313" key="1">
    <source>
        <dbReference type="EMBL" id="KAF3098195.1"/>
    </source>
</evidence>
<accession>A0A7C8NP67</accession>
<sequence length="105" mass="11932">MGERTSSNFYSIMAFTQTPRARQGRSVKLQRVQWHSLPRRGEQIFKNCSRNTATVYTLLNGFLSTPSGSVARGTCILLQSNALQSRFPRTRSRFIGLHVQISQLQ</sequence>
<comment type="caution">
    <text evidence="1">The sequence shown here is derived from an EMBL/GenBank/DDBJ whole genome shotgun (WGS) entry which is preliminary data.</text>
</comment>